<dbReference type="PROSITE" id="PS50109">
    <property type="entry name" value="HIS_KIN"/>
    <property type="match status" value="1"/>
</dbReference>
<dbReference type="PROSITE" id="PS50885">
    <property type="entry name" value="HAMP"/>
    <property type="match status" value="1"/>
</dbReference>
<dbReference type="CDD" id="cd00082">
    <property type="entry name" value="HisKA"/>
    <property type="match status" value="1"/>
</dbReference>
<dbReference type="InterPro" id="IPR036890">
    <property type="entry name" value="HATPase_C_sf"/>
</dbReference>
<dbReference type="Pfam" id="PF00512">
    <property type="entry name" value="HisKA"/>
    <property type="match status" value="1"/>
</dbReference>
<dbReference type="InterPro" id="IPR003594">
    <property type="entry name" value="HATPase_dom"/>
</dbReference>
<keyword evidence="14" id="KW-0067">ATP-binding</keyword>
<dbReference type="Pfam" id="PF02518">
    <property type="entry name" value="HATPase_c"/>
    <property type="match status" value="1"/>
</dbReference>
<comment type="subcellular location">
    <subcellularLocation>
        <location evidence="2">Membrane</location>
    </subcellularLocation>
</comment>
<dbReference type="SUPFAM" id="SSF158472">
    <property type="entry name" value="HAMP domain-like"/>
    <property type="match status" value="1"/>
</dbReference>
<dbReference type="Pfam" id="PF00672">
    <property type="entry name" value="HAMP"/>
    <property type="match status" value="1"/>
</dbReference>
<feature type="transmembrane region" description="Helical" evidence="11">
    <location>
        <begin position="12"/>
        <end position="31"/>
    </location>
</feature>
<accession>A0ABU9E408</accession>
<keyword evidence="6 11" id="KW-0812">Transmembrane</keyword>
<dbReference type="InterPro" id="IPR003661">
    <property type="entry name" value="HisK_dim/P_dom"/>
</dbReference>
<protein>
    <recommendedName>
        <fullName evidence="3">histidine kinase</fullName>
        <ecNumber evidence="3">2.7.13.3</ecNumber>
    </recommendedName>
</protein>
<feature type="domain" description="Histidine kinase" evidence="12">
    <location>
        <begin position="251"/>
        <end position="468"/>
    </location>
</feature>
<name>A0ABU9E408_9BACT</name>
<evidence type="ECO:0000256" key="2">
    <source>
        <dbReference type="ARBA" id="ARBA00004370"/>
    </source>
</evidence>
<dbReference type="PANTHER" id="PTHR45436:SF5">
    <property type="entry name" value="SENSOR HISTIDINE KINASE TRCS"/>
    <property type="match status" value="1"/>
</dbReference>
<evidence type="ECO:0000256" key="9">
    <source>
        <dbReference type="ARBA" id="ARBA00023012"/>
    </source>
</evidence>
<dbReference type="SUPFAM" id="SSF47384">
    <property type="entry name" value="Homodimeric domain of signal transducing histidine kinase"/>
    <property type="match status" value="1"/>
</dbReference>
<comment type="catalytic activity">
    <reaction evidence="1">
        <text>ATP + protein L-histidine = ADP + protein N-phospho-L-histidine.</text>
        <dbReference type="EC" id="2.7.13.3"/>
    </reaction>
</comment>
<sequence length="470" mass="51387">MRSFRAQLAVRFAVVMTVAVVAISLASLWALRVVLDRELNAAILNVASIQAASLVDSPDGAMHFHEWQLTPEEAVSVRDLVQYAQVWSESGQSLLRSQFMAGDLPLDREALREASEGELVWREQSFENLSVRSVYYPLGRFGPPHDRHVLQVAAPLTSRDDMVRRLAAFFTALAGAVLVGSAAGGWWLAGRAVRPVHEVIDQAEAIGAGSLDRGIQAWSDTREYHRLVEVLNTMLGRIQRTFETQTRFTADASHELRSPLTALRGEIEIALRRERPPEEYRAVLRSSLEEILRLSRITEDLLTLARADAGVLVPRSEAVDVQTFADRLTERFRRASEEAEVALHIETEFAGTLPIDASLLGQVVGNLVDNGLKFTPAGGQVSVWLGGTETGIHITVTDTGPGVGAEPERLFDRFYRADTARTPGGATPGTGLGLAIVHAIVERLSGSIEARNRTQGGARFDVHLPAADRA</sequence>
<keyword evidence="15" id="KW-1185">Reference proteome</keyword>
<keyword evidence="9" id="KW-0902">Two-component regulatory system</keyword>
<dbReference type="InterPro" id="IPR005467">
    <property type="entry name" value="His_kinase_dom"/>
</dbReference>
<dbReference type="InterPro" id="IPR003660">
    <property type="entry name" value="HAMP_dom"/>
</dbReference>
<dbReference type="InterPro" id="IPR036097">
    <property type="entry name" value="HisK_dim/P_sf"/>
</dbReference>
<keyword evidence="5" id="KW-0808">Transferase</keyword>
<evidence type="ECO:0000313" key="15">
    <source>
        <dbReference type="Proteomes" id="UP001484239"/>
    </source>
</evidence>
<keyword evidence="14" id="KW-0547">Nucleotide-binding</keyword>
<evidence type="ECO:0000256" key="5">
    <source>
        <dbReference type="ARBA" id="ARBA00022679"/>
    </source>
</evidence>
<dbReference type="SMART" id="SM00388">
    <property type="entry name" value="HisKA"/>
    <property type="match status" value="1"/>
</dbReference>
<dbReference type="SMART" id="SM00304">
    <property type="entry name" value="HAMP"/>
    <property type="match status" value="1"/>
</dbReference>
<dbReference type="Gene3D" id="1.10.287.130">
    <property type="match status" value="1"/>
</dbReference>
<dbReference type="InterPro" id="IPR004358">
    <property type="entry name" value="Sig_transdc_His_kin-like_C"/>
</dbReference>
<dbReference type="InterPro" id="IPR050428">
    <property type="entry name" value="TCS_sensor_his_kinase"/>
</dbReference>
<dbReference type="Proteomes" id="UP001484239">
    <property type="component" value="Unassembled WGS sequence"/>
</dbReference>
<evidence type="ECO:0000256" key="8">
    <source>
        <dbReference type="ARBA" id="ARBA00022989"/>
    </source>
</evidence>
<gene>
    <name evidence="14" type="ORF">WI372_00570</name>
</gene>
<evidence type="ECO:0000256" key="3">
    <source>
        <dbReference type="ARBA" id="ARBA00012438"/>
    </source>
</evidence>
<comment type="caution">
    <text evidence="14">The sequence shown here is derived from an EMBL/GenBank/DDBJ whole genome shotgun (WGS) entry which is preliminary data.</text>
</comment>
<evidence type="ECO:0000256" key="6">
    <source>
        <dbReference type="ARBA" id="ARBA00022692"/>
    </source>
</evidence>
<dbReference type="SUPFAM" id="SSF55874">
    <property type="entry name" value="ATPase domain of HSP90 chaperone/DNA topoisomerase II/histidine kinase"/>
    <property type="match status" value="1"/>
</dbReference>
<evidence type="ECO:0000256" key="4">
    <source>
        <dbReference type="ARBA" id="ARBA00022553"/>
    </source>
</evidence>
<evidence type="ECO:0000259" key="13">
    <source>
        <dbReference type="PROSITE" id="PS50885"/>
    </source>
</evidence>
<evidence type="ECO:0000256" key="7">
    <source>
        <dbReference type="ARBA" id="ARBA00022777"/>
    </source>
</evidence>
<evidence type="ECO:0000256" key="10">
    <source>
        <dbReference type="ARBA" id="ARBA00023136"/>
    </source>
</evidence>
<keyword evidence="4" id="KW-0597">Phosphoprotein</keyword>
<dbReference type="EMBL" id="JBBHLI010000001">
    <property type="protein sequence ID" value="MEK9499470.1"/>
    <property type="molecule type" value="Genomic_DNA"/>
</dbReference>
<dbReference type="Gene3D" id="3.30.565.10">
    <property type="entry name" value="Histidine kinase-like ATPase, C-terminal domain"/>
    <property type="match status" value="1"/>
</dbReference>
<dbReference type="GO" id="GO:0005524">
    <property type="term" value="F:ATP binding"/>
    <property type="evidence" value="ECO:0007669"/>
    <property type="project" value="UniProtKB-KW"/>
</dbReference>
<feature type="domain" description="HAMP" evidence="13">
    <location>
        <begin position="190"/>
        <end position="243"/>
    </location>
</feature>
<keyword evidence="10 11" id="KW-0472">Membrane</keyword>
<dbReference type="RefSeq" id="WP_405276193.1">
    <property type="nucleotide sequence ID" value="NZ_CP144380.1"/>
</dbReference>
<dbReference type="Gene3D" id="6.10.340.10">
    <property type="match status" value="1"/>
</dbReference>
<dbReference type="PRINTS" id="PR00344">
    <property type="entry name" value="BCTRLSENSOR"/>
</dbReference>
<evidence type="ECO:0000313" key="14">
    <source>
        <dbReference type="EMBL" id="MEK9499470.1"/>
    </source>
</evidence>
<keyword evidence="7" id="KW-0418">Kinase</keyword>
<keyword evidence="8 11" id="KW-1133">Transmembrane helix</keyword>
<evidence type="ECO:0000259" key="12">
    <source>
        <dbReference type="PROSITE" id="PS50109"/>
    </source>
</evidence>
<dbReference type="PANTHER" id="PTHR45436">
    <property type="entry name" value="SENSOR HISTIDINE KINASE YKOH"/>
    <property type="match status" value="1"/>
</dbReference>
<dbReference type="SMART" id="SM00387">
    <property type="entry name" value="HATPase_c"/>
    <property type="match status" value="1"/>
</dbReference>
<feature type="transmembrane region" description="Helical" evidence="11">
    <location>
        <begin position="166"/>
        <end position="189"/>
    </location>
</feature>
<dbReference type="EC" id="2.7.13.3" evidence="3"/>
<organism evidence="14 15">
    <name type="scientific">Gaopeijia maritima</name>
    <dbReference type="NCBI Taxonomy" id="3119007"/>
    <lineage>
        <taxon>Bacteria</taxon>
        <taxon>Pseudomonadati</taxon>
        <taxon>Gemmatimonadota</taxon>
        <taxon>Longimicrobiia</taxon>
        <taxon>Gaopeijiales</taxon>
        <taxon>Gaopeijiaceae</taxon>
        <taxon>Gaopeijia</taxon>
    </lineage>
</organism>
<evidence type="ECO:0000256" key="11">
    <source>
        <dbReference type="SAM" id="Phobius"/>
    </source>
</evidence>
<evidence type="ECO:0000256" key="1">
    <source>
        <dbReference type="ARBA" id="ARBA00000085"/>
    </source>
</evidence>
<reference evidence="14 15" key="1">
    <citation type="submission" date="2024-02" db="EMBL/GenBank/DDBJ databases">
        <title>A novel Gemmatimonadota bacterium.</title>
        <authorList>
            <person name="Du Z.-J."/>
            <person name="Ye Y.-Q."/>
        </authorList>
    </citation>
    <scope>NUCLEOTIDE SEQUENCE [LARGE SCALE GENOMIC DNA]</scope>
    <source>
        <strain evidence="14 15">DH-20</strain>
    </source>
</reference>
<proteinExistence type="predicted"/>